<dbReference type="SUPFAM" id="SSF56801">
    <property type="entry name" value="Acetyl-CoA synthetase-like"/>
    <property type="match status" value="1"/>
</dbReference>
<dbReference type="GO" id="GO:0016405">
    <property type="term" value="F:CoA-ligase activity"/>
    <property type="evidence" value="ECO:0007669"/>
    <property type="project" value="TreeGrafter"/>
</dbReference>
<dbReference type="SUPFAM" id="SSF47336">
    <property type="entry name" value="ACP-like"/>
    <property type="match status" value="1"/>
</dbReference>
<dbReference type="GO" id="GO:0019748">
    <property type="term" value="P:secondary metabolic process"/>
    <property type="evidence" value="ECO:0007669"/>
    <property type="project" value="TreeGrafter"/>
</dbReference>
<dbReference type="Gene3D" id="1.10.1200.10">
    <property type="entry name" value="ACP-like"/>
    <property type="match status" value="1"/>
</dbReference>
<evidence type="ECO:0000259" key="3">
    <source>
        <dbReference type="PROSITE" id="PS50075"/>
    </source>
</evidence>
<gene>
    <name evidence="4" type="ORF">K490DRAFT_65954</name>
</gene>
<dbReference type="Gene3D" id="3.30.300.30">
    <property type="match status" value="1"/>
</dbReference>
<dbReference type="PROSITE" id="PS00455">
    <property type="entry name" value="AMP_BINDING"/>
    <property type="match status" value="1"/>
</dbReference>
<dbReference type="InterPro" id="IPR042099">
    <property type="entry name" value="ANL_N_sf"/>
</dbReference>
<dbReference type="InterPro" id="IPR001031">
    <property type="entry name" value="Thioesterase"/>
</dbReference>
<dbReference type="InterPro" id="IPR020845">
    <property type="entry name" value="AMP-binding_CS"/>
</dbReference>
<dbReference type="AlphaFoldDB" id="A0A9P4HV84"/>
<dbReference type="PANTHER" id="PTHR24096">
    <property type="entry name" value="LONG-CHAIN-FATTY-ACID--COA LIGASE"/>
    <property type="match status" value="1"/>
</dbReference>
<name>A0A9P4HV84_9PEZI</name>
<comment type="similarity">
    <text evidence="1">Belongs to the ATP-dependent AMP-binding enzyme family.</text>
</comment>
<dbReference type="Proteomes" id="UP000799776">
    <property type="component" value="Unassembled WGS sequence"/>
</dbReference>
<keyword evidence="2" id="KW-0436">Ligase</keyword>
<dbReference type="InterPro" id="IPR009081">
    <property type="entry name" value="PP-bd_ACP"/>
</dbReference>
<dbReference type="PANTHER" id="PTHR24096:SF149">
    <property type="entry name" value="AMP-BINDING DOMAIN-CONTAINING PROTEIN-RELATED"/>
    <property type="match status" value="1"/>
</dbReference>
<organism evidence="4 5">
    <name type="scientific">Saccharata proteae CBS 121410</name>
    <dbReference type="NCBI Taxonomy" id="1314787"/>
    <lineage>
        <taxon>Eukaryota</taxon>
        <taxon>Fungi</taxon>
        <taxon>Dikarya</taxon>
        <taxon>Ascomycota</taxon>
        <taxon>Pezizomycotina</taxon>
        <taxon>Dothideomycetes</taxon>
        <taxon>Dothideomycetes incertae sedis</taxon>
        <taxon>Botryosphaeriales</taxon>
        <taxon>Saccharataceae</taxon>
        <taxon>Saccharata</taxon>
    </lineage>
</organism>
<sequence>MLSSITNLIYQWIHPSSLFGSKADVEAIHKNGGPKTLLALLKRAAKLYPKNGITFKDQGWDGKPEFLTYKDLLREVMTNAAKLRQADVVSPRKPVVLYFNTHRDNVIWYWSVVTAGGIPALLSPLSNNEVTLAGELDNINKLFNGPTVLTTKQLSRLFRPIEGIKSITVHSVAMVKLEEGLGMEMGISGNVDEVVDEGIGYEDSLATLLFTSGSTGYAKAVEYTHKQLVDSSRLKSTFHKMDSSKTFLSWISFDHSAALCENHLHALHAGANQVMVPAIDLVQKPARFWNAISEHRVAYTFAPNFFIAAATRGYKAMSEKEKILLNYDFSELRVIMCGGEANRTSTMEAAEMILTKYGAPKCSIKAAYGLSETCSALWYNTESPTYDLKHGYVFASVGKHLPEHTLRLVDENRKPVKKGTQGAIQVRGAMIFKQYYNNEAANKACMTPDGWFDTGDLGLLDEAGNLRIVGRSKEVLIINGQNYSSFELEHAIESAKIPMVTPSYIASFSIWAEDAKADSEDIVILFNPTGDLVKDSPELRNAIGQINEATIRFCRKRPAMVVPLPRAKLPKSTIGKLSRAKLKKSFMAGDFDSFKLPEMVERSNEQRGPPLTTPLQKILETVLVNEAAVKASDLHMDLPIAELGIDSLGYLRVKSALEKALDAQDPISMSSFLACRTVRDVDNMLLLLGTTTPEYDPIVPLVTTGSKTPLILCPPGGGEFLTWLGLLPYIPDRPVFALRVRGFHKNEKLFETLDEMLEVYIAGIKAHQPEGPYALLGLCFGGMLSFELAKRLEARGDKVLFIGGIDNPADLHRIQVRDKVRNFIIDLLHFFQLLDFETALRWEEEMDDIPDDKFTAAIFARFPDGTLENLDLTPAKVETWSRINTNVQDVTRTYVPKGKVSKYDIFWVPPLPQYKCTAEEWRNDWLALWKSHVKGATQKDVDQDDGKGTLRYHRVEGTHFTILRPENMDVFQKALNKALEDRGC</sequence>
<dbReference type="EMBL" id="ML978721">
    <property type="protein sequence ID" value="KAF2087087.1"/>
    <property type="molecule type" value="Genomic_DNA"/>
</dbReference>
<dbReference type="InterPro" id="IPR045851">
    <property type="entry name" value="AMP-bd_C_sf"/>
</dbReference>
<evidence type="ECO:0000313" key="4">
    <source>
        <dbReference type="EMBL" id="KAF2087087.1"/>
    </source>
</evidence>
<accession>A0A9P4HV84</accession>
<dbReference type="InterPro" id="IPR029058">
    <property type="entry name" value="AB_hydrolase_fold"/>
</dbReference>
<keyword evidence="5" id="KW-1185">Reference proteome</keyword>
<dbReference type="Pfam" id="PF00975">
    <property type="entry name" value="Thioesterase"/>
    <property type="match status" value="1"/>
</dbReference>
<evidence type="ECO:0000256" key="1">
    <source>
        <dbReference type="ARBA" id="ARBA00006432"/>
    </source>
</evidence>
<dbReference type="InterPro" id="IPR000873">
    <property type="entry name" value="AMP-dep_synth/lig_dom"/>
</dbReference>
<dbReference type="PROSITE" id="PS50075">
    <property type="entry name" value="CARRIER"/>
    <property type="match status" value="1"/>
</dbReference>
<protein>
    <submittedName>
        <fullName evidence="4">Non-ribosomal peptide synthase-like protein</fullName>
    </submittedName>
</protein>
<dbReference type="OrthoDB" id="10253869at2759"/>
<reference evidence="4" key="1">
    <citation type="journal article" date="2020" name="Stud. Mycol.">
        <title>101 Dothideomycetes genomes: a test case for predicting lifestyles and emergence of pathogens.</title>
        <authorList>
            <person name="Haridas S."/>
            <person name="Albert R."/>
            <person name="Binder M."/>
            <person name="Bloem J."/>
            <person name="Labutti K."/>
            <person name="Salamov A."/>
            <person name="Andreopoulos B."/>
            <person name="Baker S."/>
            <person name="Barry K."/>
            <person name="Bills G."/>
            <person name="Bluhm B."/>
            <person name="Cannon C."/>
            <person name="Castanera R."/>
            <person name="Culley D."/>
            <person name="Daum C."/>
            <person name="Ezra D."/>
            <person name="Gonzalez J."/>
            <person name="Henrissat B."/>
            <person name="Kuo A."/>
            <person name="Liang C."/>
            <person name="Lipzen A."/>
            <person name="Lutzoni F."/>
            <person name="Magnuson J."/>
            <person name="Mondo S."/>
            <person name="Nolan M."/>
            <person name="Ohm R."/>
            <person name="Pangilinan J."/>
            <person name="Park H.-J."/>
            <person name="Ramirez L."/>
            <person name="Alfaro M."/>
            <person name="Sun H."/>
            <person name="Tritt A."/>
            <person name="Yoshinaga Y."/>
            <person name="Zwiers L.-H."/>
            <person name="Turgeon B."/>
            <person name="Goodwin S."/>
            <person name="Spatafora J."/>
            <person name="Crous P."/>
            <person name="Grigoriev I."/>
        </authorList>
    </citation>
    <scope>NUCLEOTIDE SEQUENCE</scope>
    <source>
        <strain evidence="4">CBS 121410</strain>
    </source>
</reference>
<feature type="domain" description="Carrier" evidence="3">
    <location>
        <begin position="609"/>
        <end position="689"/>
    </location>
</feature>
<dbReference type="Gene3D" id="3.40.50.12780">
    <property type="entry name" value="N-terminal domain of ligase-like"/>
    <property type="match status" value="1"/>
</dbReference>
<dbReference type="Gene3D" id="3.40.50.1820">
    <property type="entry name" value="alpha/beta hydrolase"/>
    <property type="match status" value="1"/>
</dbReference>
<dbReference type="InterPro" id="IPR036736">
    <property type="entry name" value="ACP-like_sf"/>
</dbReference>
<comment type="caution">
    <text evidence="4">The sequence shown here is derived from an EMBL/GenBank/DDBJ whole genome shotgun (WGS) entry which is preliminary data.</text>
</comment>
<dbReference type="Pfam" id="PF00501">
    <property type="entry name" value="AMP-binding"/>
    <property type="match status" value="1"/>
</dbReference>
<evidence type="ECO:0000256" key="2">
    <source>
        <dbReference type="ARBA" id="ARBA00022598"/>
    </source>
</evidence>
<evidence type="ECO:0000313" key="5">
    <source>
        <dbReference type="Proteomes" id="UP000799776"/>
    </source>
</evidence>
<dbReference type="SUPFAM" id="SSF53474">
    <property type="entry name" value="alpha/beta-Hydrolases"/>
    <property type="match status" value="1"/>
</dbReference>
<proteinExistence type="inferred from homology"/>
<dbReference type="Pfam" id="PF00550">
    <property type="entry name" value="PP-binding"/>
    <property type="match status" value="1"/>
</dbReference>